<dbReference type="InterPro" id="IPR045068">
    <property type="entry name" value="BACURD1-3"/>
</dbReference>
<dbReference type="Pfam" id="PF02214">
    <property type="entry name" value="BTB_2"/>
    <property type="match status" value="1"/>
</dbReference>
<accession>A0A815KNL6</accession>
<evidence type="ECO:0000313" key="6">
    <source>
        <dbReference type="Proteomes" id="UP000663855"/>
    </source>
</evidence>
<feature type="domain" description="TLDc" evidence="3">
    <location>
        <begin position="194"/>
        <end position="364"/>
    </location>
</feature>
<protein>
    <submittedName>
        <fullName evidence="4">Uncharacterized protein</fullName>
    </submittedName>
</protein>
<dbReference type="PANTHER" id="PTHR11145:SF8">
    <property type="entry name" value="RE57120P"/>
    <property type="match status" value="1"/>
</dbReference>
<dbReference type="CDD" id="cd18316">
    <property type="entry name" value="BTB_POZ_KCTD-like"/>
    <property type="match status" value="1"/>
</dbReference>
<dbReference type="EMBL" id="CAJOBH010006685">
    <property type="protein sequence ID" value="CAF4063282.1"/>
    <property type="molecule type" value="Genomic_DNA"/>
</dbReference>
<evidence type="ECO:0000256" key="1">
    <source>
        <dbReference type="SAM" id="Coils"/>
    </source>
</evidence>
<keyword evidence="1" id="KW-0175">Coiled coil</keyword>
<evidence type="ECO:0000259" key="3">
    <source>
        <dbReference type="PROSITE" id="PS51886"/>
    </source>
</evidence>
<reference evidence="4" key="1">
    <citation type="submission" date="2021-02" db="EMBL/GenBank/DDBJ databases">
        <authorList>
            <person name="Nowell W R."/>
        </authorList>
    </citation>
    <scope>NUCLEOTIDE SEQUENCE</scope>
</reference>
<comment type="caution">
    <text evidence="4">The sequence shown here is derived from an EMBL/GenBank/DDBJ whole genome shotgun (WGS) entry which is preliminary data.</text>
</comment>
<sequence>MTEQLEKNDSNLNTLRDNVNQLETQFEKLREDVIKKLKECSDCIKSAKQLCHEATETTTILENKLVNASNEEKEWKDIKVKLATTSIQGKVILDVGGEKYTTSVEVLTREKDTFFTALFSKQWQLERDPDDKSIFIDRNGKIFTYILEYLRTNTVPINVMKDETLIPSLIVEAEYFRLMSLLDVLANRFFPNGTLLKFEHKKKLNEFYGKTNQRWELIYKATRDGFDANAFHSRCNDKGPTITIIKSNNNYLFGGYTAIPWASDGLGKNDTTAFLFTFTNPHSIPPTKYLIDSSKATNAVYHQIGIGPTFGSGHDITLENASNTKSSSHTNFPNTYLDTTGKGSNTFTGAYYFTTSDIEVFKLA</sequence>
<gene>
    <name evidence="5" type="ORF">BYL167_LOCUS17090</name>
    <name evidence="4" type="ORF">CJN711_LOCUS21514</name>
</gene>
<dbReference type="GO" id="GO:0051260">
    <property type="term" value="P:protein homooligomerization"/>
    <property type="evidence" value="ECO:0007669"/>
    <property type="project" value="InterPro"/>
</dbReference>
<dbReference type="Gene3D" id="3.30.710.10">
    <property type="entry name" value="Potassium Channel Kv1.1, Chain A"/>
    <property type="match status" value="1"/>
</dbReference>
<dbReference type="AlphaFoldDB" id="A0A815KNL6"/>
<evidence type="ECO:0000259" key="2">
    <source>
        <dbReference type="PROSITE" id="PS50097"/>
    </source>
</evidence>
<dbReference type="Proteomes" id="UP000681967">
    <property type="component" value="Unassembled WGS sequence"/>
</dbReference>
<proteinExistence type="predicted"/>
<organism evidence="4 6">
    <name type="scientific">Rotaria magnacalcarata</name>
    <dbReference type="NCBI Taxonomy" id="392030"/>
    <lineage>
        <taxon>Eukaryota</taxon>
        <taxon>Metazoa</taxon>
        <taxon>Spiralia</taxon>
        <taxon>Gnathifera</taxon>
        <taxon>Rotifera</taxon>
        <taxon>Eurotatoria</taxon>
        <taxon>Bdelloidea</taxon>
        <taxon>Philodinida</taxon>
        <taxon>Philodinidae</taxon>
        <taxon>Rotaria</taxon>
    </lineage>
</organism>
<dbReference type="SUPFAM" id="SSF54695">
    <property type="entry name" value="POZ domain"/>
    <property type="match status" value="1"/>
</dbReference>
<dbReference type="Pfam" id="PF07534">
    <property type="entry name" value="TLD"/>
    <property type="match status" value="1"/>
</dbReference>
<evidence type="ECO:0000313" key="4">
    <source>
        <dbReference type="EMBL" id="CAF1392205.1"/>
    </source>
</evidence>
<name>A0A815KNL6_9BILA</name>
<dbReference type="PROSITE" id="PS50097">
    <property type="entry name" value="BTB"/>
    <property type="match status" value="1"/>
</dbReference>
<dbReference type="PANTHER" id="PTHR11145">
    <property type="entry name" value="BTB/POZ DOMAIN-CONTAINING ADAPTER FOR CUL3-MEDIATED RHOA DEGRADATION PROTEIN FAMILY MEMBER"/>
    <property type="match status" value="1"/>
</dbReference>
<dbReference type="SMART" id="SM00584">
    <property type="entry name" value="TLDc"/>
    <property type="match status" value="1"/>
</dbReference>
<dbReference type="InterPro" id="IPR003131">
    <property type="entry name" value="T1-type_BTB"/>
</dbReference>
<feature type="domain" description="BTB" evidence="2">
    <location>
        <begin position="89"/>
        <end position="159"/>
    </location>
</feature>
<dbReference type="PROSITE" id="PS51886">
    <property type="entry name" value="TLDC"/>
    <property type="match status" value="1"/>
</dbReference>
<dbReference type="Proteomes" id="UP000663855">
    <property type="component" value="Unassembled WGS sequence"/>
</dbReference>
<dbReference type="InterPro" id="IPR000210">
    <property type="entry name" value="BTB/POZ_dom"/>
</dbReference>
<dbReference type="InterPro" id="IPR006571">
    <property type="entry name" value="TLDc_dom"/>
</dbReference>
<feature type="coiled-coil region" evidence="1">
    <location>
        <begin position="5"/>
        <end position="39"/>
    </location>
</feature>
<evidence type="ECO:0000313" key="5">
    <source>
        <dbReference type="EMBL" id="CAF4063282.1"/>
    </source>
</evidence>
<dbReference type="SMART" id="SM00225">
    <property type="entry name" value="BTB"/>
    <property type="match status" value="1"/>
</dbReference>
<dbReference type="EMBL" id="CAJNOV010010124">
    <property type="protein sequence ID" value="CAF1392205.1"/>
    <property type="molecule type" value="Genomic_DNA"/>
</dbReference>
<dbReference type="InterPro" id="IPR011333">
    <property type="entry name" value="SKP1/BTB/POZ_sf"/>
</dbReference>